<feature type="domain" description="DUF5643" evidence="3">
    <location>
        <begin position="229"/>
        <end position="343"/>
    </location>
</feature>
<dbReference type="Proteomes" id="UP000316626">
    <property type="component" value="Unassembled WGS sequence"/>
</dbReference>
<proteinExistence type="predicted"/>
<keyword evidence="5" id="KW-1185">Reference proteome</keyword>
<keyword evidence="1" id="KW-0472">Membrane</keyword>
<evidence type="ECO:0000313" key="4">
    <source>
        <dbReference type="EMBL" id="TQR20344.1"/>
    </source>
</evidence>
<evidence type="ECO:0000256" key="1">
    <source>
        <dbReference type="SAM" id="Phobius"/>
    </source>
</evidence>
<keyword evidence="1" id="KW-0812">Transmembrane</keyword>
<dbReference type="Pfam" id="PF13786">
    <property type="entry name" value="DUF4179"/>
    <property type="match status" value="1"/>
</dbReference>
<dbReference type="InterPro" id="IPR040680">
    <property type="entry name" value="DUF5643"/>
</dbReference>
<keyword evidence="1" id="KW-1133">Transmembrane helix</keyword>
<evidence type="ECO:0000259" key="3">
    <source>
        <dbReference type="Pfam" id="PF18705"/>
    </source>
</evidence>
<dbReference type="AlphaFoldDB" id="A0A544TSC0"/>
<reference evidence="4 5" key="1">
    <citation type="submission" date="2019-06" db="EMBL/GenBank/DDBJ databases">
        <title>Psychrobacillus vulpis sp. nov., a new species isolated from feces of a red fox that inhabits in The Tablas de Daimiel Natural Park, Albacete, Spain.</title>
        <authorList>
            <person name="Rodriguez M."/>
            <person name="Reina J.C."/>
            <person name="Bejar V."/>
            <person name="Llamas I."/>
        </authorList>
    </citation>
    <scope>NUCLEOTIDE SEQUENCE [LARGE SCALE GENOMIC DNA]</scope>
    <source>
        <strain evidence="4 5">Z8</strain>
    </source>
</reference>
<organism evidence="4 5">
    <name type="scientific">Psychrobacillus vulpis</name>
    <dbReference type="NCBI Taxonomy" id="2325572"/>
    <lineage>
        <taxon>Bacteria</taxon>
        <taxon>Bacillati</taxon>
        <taxon>Bacillota</taxon>
        <taxon>Bacilli</taxon>
        <taxon>Bacillales</taxon>
        <taxon>Bacillaceae</taxon>
        <taxon>Psychrobacillus</taxon>
    </lineage>
</organism>
<protein>
    <submittedName>
        <fullName evidence="4">DUF4179 domain-containing protein</fullName>
    </submittedName>
</protein>
<comment type="caution">
    <text evidence="4">The sequence shown here is derived from an EMBL/GenBank/DDBJ whole genome shotgun (WGS) entry which is preliminary data.</text>
</comment>
<dbReference type="InterPro" id="IPR025436">
    <property type="entry name" value="DUF4179"/>
</dbReference>
<gene>
    <name evidence="4" type="ORF">FG384_07835</name>
</gene>
<accession>A0A544TSC0</accession>
<feature type="domain" description="DUF4179" evidence="2">
    <location>
        <begin position="50"/>
        <end position="142"/>
    </location>
</feature>
<evidence type="ECO:0000313" key="5">
    <source>
        <dbReference type="Proteomes" id="UP000316626"/>
    </source>
</evidence>
<evidence type="ECO:0000259" key="2">
    <source>
        <dbReference type="Pfam" id="PF13786"/>
    </source>
</evidence>
<name>A0A544TSC0_9BACI</name>
<dbReference type="Pfam" id="PF18705">
    <property type="entry name" value="DUF5643"/>
    <property type="match status" value="1"/>
</dbReference>
<feature type="transmembrane region" description="Helical" evidence="1">
    <location>
        <begin position="54"/>
        <end position="77"/>
    </location>
</feature>
<dbReference type="Gene3D" id="2.60.40.1630">
    <property type="entry name" value="bacillus anthracis domain"/>
    <property type="match status" value="1"/>
</dbReference>
<dbReference type="EMBL" id="VDGI01000006">
    <property type="protein sequence ID" value="TQR20344.1"/>
    <property type="molecule type" value="Genomic_DNA"/>
</dbReference>
<dbReference type="OrthoDB" id="2725974at2"/>
<dbReference type="RefSeq" id="WP_142642040.1">
    <property type="nucleotide sequence ID" value="NZ_VDGI01000006.1"/>
</dbReference>
<sequence>MFEEEEKKLEQRKKSIDKVEVPRDKLHFAVQSGFEKAKKERALKRSKIRKRSTWSIAIAAILLISFVTSISVSPVFASKVASIPGLEKIVSLIKQDRGLTAAVENDFYQPINLSQEKNGITVTLDGIIADKKGMVIFYSVHSKEVDLSTLEIKYLELSSGMTPRYRFGLGNNYGLNLTPREGTNFYSGVKTIEKVAFSKDPSWGMGIKNGDKIEHFNIPFTYKLMDVENKNIVVDKEVTIEGQRFKIKQLIVNPIRTTIKLEEDPNNSKKLLSRAFDELKLVDEMGRTWSTTPGNSYKVLPKGNLWEVPLMESFYFHDPKELTLTFGKVAAMEKSEAYVLIDTETKEFLEQPSKSIFSNLQVKDNRVSFIVQVDKEYDKNLVHFNKFIDANEKEFYIETGGLTPVVNNYVRGSMITVPEVGQKFEFELPDKSFTTYTNPIRLDLEFYPSWIEEDVQIEIK</sequence>